<reference evidence="3" key="1">
    <citation type="submission" date="2020-07" db="EMBL/GenBank/DDBJ databases">
        <title>Huge and variable diversity of episymbiotic CPR bacteria and DPANN archaea in groundwater ecosystems.</title>
        <authorList>
            <person name="He C.Y."/>
            <person name="Keren R."/>
            <person name="Whittaker M."/>
            <person name="Farag I.F."/>
            <person name="Doudna J."/>
            <person name="Cate J.H.D."/>
            <person name="Banfield J.F."/>
        </authorList>
    </citation>
    <scope>NUCLEOTIDE SEQUENCE</scope>
    <source>
        <strain evidence="3">NC_groundwater_1586_Pr3_B-0.1um_66_15</strain>
    </source>
</reference>
<comment type="caution">
    <text evidence="3">The sequence shown here is derived from an EMBL/GenBank/DDBJ whole genome shotgun (WGS) entry which is preliminary data.</text>
</comment>
<feature type="domain" description="SCP" evidence="2">
    <location>
        <begin position="55"/>
        <end position="153"/>
    </location>
</feature>
<dbReference type="InterPro" id="IPR035940">
    <property type="entry name" value="CAP_sf"/>
</dbReference>
<dbReference type="AlphaFoldDB" id="A0A933P036"/>
<dbReference type="InterPro" id="IPR014044">
    <property type="entry name" value="CAP_dom"/>
</dbReference>
<evidence type="ECO:0000256" key="1">
    <source>
        <dbReference type="SAM" id="SignalP"/>
    </source>
</evidence>
<dbReference type="CDD" id="cd05379">
    <property type="entry name" value="CAP_bacterial"/>
    <property type="match status" value="1"/>
</dbReference>
<dbReference type="SUPFAM" id="SSF55797">
    <property type="entry name" value="PR-1-like"/>
    <property type="match status" value="1"/>
</dbReference>
<evidence type="ECO:0000259" key="2">
    <source>
        <dbReference type="Pfam" id="PF00188"/>
    </source>
</evidence>
<evidence type="ECO:0000313" key="3">
    <source>
        <dbReference type="EMBL" id="MBI4923721.1"/>
    </source>
</evidence>
<proteinExistence type="predicted"/>
<feature type="chain" id="PRO_5038127562" description="SCP domain-containing protein" evidence="1">
    <location>
        <begin position="23"/>
        <end position="155"/>
    </location>
</feature>
<sequence length="155" mass="16304">MMLPRFASLARVTIMSLMVLTAAGCSTGGALSPGLSQRMDQPGARLNTAEAIGIVNQYRGTVGLGPLAEDPALDATAQTMAAQYAKTGRQSPKPEGTIEIRYSAGYYNFAETFSGWRQSPENSAALSGTTATRAGIASVYDPNSPYGVYWVMIVG</sequence>
<gene>
    <name evidence="3" type="ORF">HY834_18435</name>
</gene>
<accession>A0A933P036</accession>
<dbReference type="Proteomes" id="UP000782610">
    <property type="component" value="Unassembled WGS sequence"/>
</dbReference>
<dbReference type="Gene3D" id="3.40.33.10">
    <property type="entry name" value="CAP"/>
    <property type="match status" value="1"/>
</dbReference>
<dbReference type="EMBL" id="JACRAF010000061">
    <property type="protein sequence ID" value="MBI4923721.1"/>
    <property type="molecule type" value="Genomic_DNA"/>
</dbReference>
<dbReference type="Pfam" id="PF00188">
    <property type="entry name" value="CAP"/>
    <property type="match status" value="1"/>
</dbReference>
<name>A0A933P036_9HYPH</name>
<evidence type="ECO:0000313" key="4">
    <source>
        <dbReference type="Proteomes" id="UP000782610"/>
    </source>
</evidence>
<keyword evidence="1" id="KW-0732">Signal</keyword>
<feature type="signal peptide" evidence="1">
    <location>
        <begin position="1"/>
        <end position="22"/>
    </location>
</feature>
<protein>
    <recommendedName>
        <fullName evidence="2">SCP domain-containing protein</fullName>
    </recommendedName>
</protein>
<organism evidence="3 4">
    <name type="scientific">Devosia nanyangense</name>
    <dbReference type="NCBI Taxonomy" id="1228055"/>
    <lineage>
        <taxon>Bacteria</taxon>
        <taxon>Pseudomonadati</taxon>
        <taxon>Pseudomonadota</taxon>
        <taxon>Alphaproteobacteria</taxon>
        <taxon>Hyphomicrobiales</taxon>
        <taxon>Devosiaceae</taxon>
        <taxon>Devosia</taxon>
    </lineage>
</organism>
<dbReference type="PROSITE" id="PS51257">
    <property type="entry name" value="PROKAR_LIPOPROTEIN"/>
    <property type="match status" value="1"/>
</dbReference>